<dbReference type="AlphaFoldDB" id="A0A7J0CPQ1"/>
<name>A0A7J0CPQ1_STRMI</name>
<protein>
    <submittedName>
        <fullName evidence="2">Uncharacterized protein</fullName>
    </submittedName>
</protein>
<reference evidence="2 3" key="1">
    <citation type="submission" date="2020-05" db="EMBL/GenBank/DDBJ databases">
        <title>Whole genome shotgun sequence of Streptomyces microflavus NBRC 13062.</title>
        <authorList>
            <person name="Komaki H."/>
            <person name="Tamura T."/>
        </authorList>
    </citation>
    <scope>NUCLEOTIDE SEQUENCE [LARGE SCALE GENOMIC DNA]</scope>
    <source>
        <strain evidence="2 3">NBRC 13062</strain>
    </source>
</reference>
<evidence type="ECO:0000256" key="1">
    <source>
        <dbReference type="SAM" id="MobiDB-lite"/>
    </source>
</evidence>
<feature type="region of interest" description="Disordered" evidence="1">
    <location>
        <begin position="65"/>
        <end position="110"/>
    </location>
</feature>
<proteinExistence type="predicted"/>
<feature type="region of interest" description="Disordered" evidence="1">
    <location>
        <begin position="1"/>
        <end position="25"/>
    </location>
</feature>
<gene>
    <name evidence="2" type="ORF">Smic_30370</name>
</gene>
<feature type="compositionally biased region" description="Basic residues" evidence="1">
    <location>
        <begin position="84"/>
        <end position="98"/>
    </location>
</feature>
<accession>A0A7J0CPQ1</accession>
<evidence type="ECO:0000313" key="2">
    <source>
        <dbReference type="EMBL" id="GFN04481.1"/>
    </source>
</evidence>
<sequence length="110" mass="11762">MLPAAGCYQGQRERPDTWDEPGFPDYDPAVTAAPATGAAAVYRAGRVGSLYVDGAGVSTGCPFGHPRGYRRYPSGAVRRAATTARRRSPTVHLRRAHSSVRGPHRSDPTV</sequence>
<dbReference type="Proteomes" id="UP000498740">
    <property type="component" value="Unassembled WGS sequence"/>
</dbReference>
<evidence type="ECO:0000313" key="3">
    <source>
        <dbReference type="Proteomes" id="UP000498740"/>
    </source>
</evidence>
<organism evidence="2 3">
    <name type="scientific">Streptomyces microflavus</name>
    <name type="common">Streptomyces lipmanii</name>
    <dbReference type="NCBI Taxonomy" id="1919"/>
    <lineage>
        <taxon>Bacteria</taxon>
        <taxon>Bacillati</taxon>
        <taxon>Actinomycetota</taxon>
        <taxon>Actinomycetes</taxon>
        <taxon>Kitasatosporales</taxon>
        <taxon>Streptomycetaceae</taxon>
        <taxon>Streptomyces</taxon>
    </lineage>
</organism>
<dbReference type="EMBL" id="BLWD01000001">
    <property type="protein sequence ID" value="GFN04481.1"/>
    <property type="molecule type" value="Genomic_DNA"/>
</dbReference>
<comment type="caution">
    <text evidence="2">The sequence shown here is derived from an EMBL/GenBank/DDBJ whole genome shotgun (WGS) entry which is preliminary data.</text>
</comment>